<accession>K1XIJ0</accession>
<keyword evidence="1" id="KW-1133">Transmembrane helix</keyword>
<evidence type="ECO:0000256" key="2">
    <source>
        <dbReference type="SAM" id="SignalP"/>
    </source>
</evidence>
<feature type="signal peptide" evidence="2">
    <location>
        <begin position="1"/>
        <end position="25"/>
    </location>
</feature>
<protein>
    <submittedName>
        <fullName evidence="3">Uncharacterized protein</fullName>
    </submittedName>
</protein>
<feature type="chain" id="PRO_5023071160" evidence="2">
    <location>
        <begin position="26"/>
        <end position="250"/>
    </location>
</feature>
<keyword evidence="1" id="KW-0812">Transmembrane</keyword>
<sequence length="250" mass="27518">MKKYFLLIALFGFVFLWFGNSYASAATCDDINTNPQYVNYLRTGHQFTCEVDSPNNPKCWVATQSCPSQWSNCTAAWYKCCICDPDPTPAATPATTTPIAPVPEAWACLTPKWAVRSPITQLCSCPSGTKDVDGICKPCSDPNVCCWISLNTSVPFIGNCIEDNPNNVWPGEEKAVTGETAFPVLMWSLTKILVTVILILSFVLIIVWGIMISTGNRKWWMDMIMKVVIGIALLGASGVILRLINPNFFG</sequence>
<organism evidence="3">
    <name type="scientific">uncultured bacterium</name>
    <name type="common">gcode 4</name>
    <dbReference type="NCBI Taxonomy" id="1234023"/>
    <lineage>
        <taxon>Bacteria</taxon>
        <taxon>environmental samples</taxon>
    </lineage>
</organism>
<keyword evidence="1" id="KW-0472">Membrane</keyword>
<keyword evidence="2" id="KW-0732">Signal</keyword>
<feature type="transmembrane region" description="Helical" evidence="1">
    <location>
        <begin position="192"/>
        <end position="211"/>
    </location>
</feature>
<feature type="transmembrane region" description="Helical" evidence="1">
    <location>
        <begin position="223"/>
        <end position="244"/>
    </location>
</feature>
<name>K1XIJ0_9BACT</name>
<comment type="caution">
    <text evidence="3">The sequence shown here is derived from an EMBL/GenBank/DDBJ whole genome shotgun (WGS) entry which is preliminary data.</text>
</comment>
<dbReference type="AlphaFoldDB" id="K1XIJ0"/>
<evidence type="ECO:0000313" key="3">
    <source>
        <dbReference type="EMBL" id="EKD25021.1"/>
    </source>
</evidence>
<dbReference type="EMBL" id="AMFJ01036138">
    <property type="protein sequence ID" value="EKD25021.1"/>
    <property type="molecule type" value="Genomic_DNA"/>
</dbReference>
<proteinExistence type="predicted"/>
<gene>
    <name evidence="3" type="ORF">ACD_80C00131G0024</name>
</gene>
<evidence type="ECO:0000256" key="1">
    <source>
        <dbReference type="SAM" id="Phobius"/>
    </source>
</evidence>
<reference evidence="3" key="1">
    <citation type="journal article" date="2012" name="Science">
        <title>Fermentation, hydrogen, and sulfur metabolism in multiple uncultivated bacterial phyla.</title>
        <authorList>
            <person name="Wrighton K.C."/>
            <person name="Thomas B.C."/>
            <person name="Sharon I."/>
            <person name="Miller C.S."/>
            <person name="Castelle C.J."/>
            <person name="VerBerkmoes N.C."/>
            <person name="Wilkins M.J."/>
            <person name="Hettich R.L."/>
            <person name="Lipton M.S."/>
            <person name="Williams K.H."/>
            <person name="Long P.E."/>
            <person name="Banfield J.F."/>
        </authorList>
    </citation>
    <scope>NUCLEOTIDE SEQUENCE [LARGE SCALE GENOMIC DNA]</scope>
</reference>